<gene>
    <name evidence="2" type="ORF">HMPREF0554_0672</name>
</gene>
<feature type="transmembrane region" description="Helical" evidence="1">
    <location>
        <begin position="73"/>
        <end position="92"/>
    </location>
</feature>
<feature type="transmembrane region" description="Helical" evidence="1">
    <location>
        <begin position="12"/>
        <end position="33"/>
    </location>
</feature>
<dbReference type="AlphaFoldDB" id="D0GKC9"/>
<dbReference type="EMBL" id="ADAD01000074">
    <property type="protein sequence ID" value="EEY35440.1"/>
    <property type="molecule type" value="Genomic_DNA"/>
</dbReference>
<comment type="caution">
    <text evidence="2">The sequence shown here is derived from an EMBL/GenBank/DDBJ whole genome shotgun (WGS) entry which is preliminary data.</text>
</comment>
<keyword evidence="1" id="KW-0812">Transmembrane</keyword>
<organism evidence="2 3">
    <name type="scientific">Pseudoleptotrichia goodfellowii F0264</name>
    <dbReference type="NCBI Taxonomy" id="596323"/>
    <lineage>
        <taxon>Bacteria</taxon>
        <taxon>Fusobacteriati</taxon>
        <taxon>Fusobacteriota</taxon>
        <taxon>Fusobacteriia</taxon>
        <taxon>Fusobacteriales</taxon>
        <taxon>Leptotrichiaceae</taxon>
        <taxon>Pseudoleptotrichia</taxon>
    </lineage>
</organism>
<dbReference type="Gene3D" id="1.10.1760.20">
    <property type="match status" value="1"/>
</dbReference>
<evidence type="ECO:0008006" key="4">
    <source>
        <dbReference type="Google" id="ProtNLM"/>
    </source>
</evidence>
<evidence type="ECO:0000313" key="2">
    <source>
        <dbReference type="EMBL" id="EEY35440.1"/>
    </source>
</evidence>
<feature type="transmembrane region" description="Helical" evidence="1">
    <location>
        <begin position="104"/>
        <end position="129"/>
    </location>
</feature>
<keyword evidence="1" id="KW-0472">Membrane</keyword>
<keyword evidence="1" id="KW-1133">Transmembrane helix</keyword>
<dbReference type="Proteomes" id="UP000004226">
    <property type="component" value="Unassembled WGS sequence"/>
</dbReference>
<evidence type="ECO:0000256" key="1">
    <source>
        <dbReference type="SAM" id="Phobius"/>
    </source>
</evidence>
<reference evidence="2 3" key="1">
    <citation type="submission" date="2009-10" db="EMBL/GenBank/DDBJ databases">
        <authorList>
            <person name="Harkins D.M."/>
            <person name="Madupu R."/>
            <person name="Durkin A.S."/>
            <person name="Torralba M."/>
            <person name="Methe B."/>
            <person name="Sutton G.G."/>
            <person name="Strausberg R.L."/>
            <person name="Nelson K.E."/>
        </authorList>
    </citation>
    <scope>NUCLEOTIDE SEQUENCE [LARGE SCALE GENOMIC DNA]</scope>
    <source>
        <strain evidence="2 3">F0264</strain>
    </source>
</reference>
<protein>
    <recommendedName>
        <fullName evidence="4">ECF transporter S component</fullName>
    </recommendedName>
</protein>
<keyword evidence="3" id="KW-1185">Reference proteome</keyword>
<accession>D0GKC9</accession>
<proteinExistence type="predicted"/>
<dbReference type="RefSeq" id="WP_006806934.1">
    <property type="nucleotide sequence ID" value="NZ_ADAD01000074.1"/>
</dbReference>
<name>D0GKC9_9FUSO</name>
<feature type="transmembrane region" description="Helical" evidence="1">
    <location>
        <begin position="45"/>
        <end position="67"/>
    </location>
</feature>
<sequence length="199" mass="21337">MKSIKEDFSLMAILLIPVAVAINMAGFGIVKLLQLPIFLDTVGTIFISFLAGPWIGAIAAILTSIVSGMFDPVYLAYIPTSVFLALVAGFLARFKFGNNVIIKIAVSSLILTTVAVVVSAPITVLVFGGSTGNMTSSITGLFLASGKQIWEAVISSTIITEFADKLVTVIICILILKSMSSRYLIKFKFGEKYINKSEK</sequence>
<evidence type="ECO:0000313" key="3">
    <source>
        <dbReference type="Proteomes" id="UP000004226"/>
    </source>
</evidence>
<dbReference type="eggNOG" id="COG3275">
    <property type="taxonomic scope" value="Bacteria"/>
</dbReference>